<dbReference type="AlphaFoldDB" id="B0T7B8"/>
<dbReference type="EMBL" id="CP000927">
    <property type="protein sequence ID" value="ABZ74182.1"/>
    <property type="molecule type" value="Genomic_DNA"/>
</dbReference>
<proteinExistence type="predicted"/>
<dbReference type="HOGENOM" id="CLU_828176_0_0_5"/>
<sequence length="335" mass="36049">MVSRLALDAVRRGNRLLWSPTTADAPARAVIRAVGSGLDADRPAAASLLEKAWAELARAAALSGNHARLRALMREGAAPYAVIGDSHSRLLVRRSRRANGAWLVPLWWLETGASARGLGRSDARSGAGERVRAAIDQALGTDGAMPILVKFGQVDLEFVQPFKRLEAGQQAFDPVRFKAFTDETLSRYLAFLSRAIAPEDRARVHLCSLFPPALSDAAWRTGYVNAHIAELHGPADQDSLVQRLANLEIPDLAARTGLHADFNAALASAAAAEGFATADDFTPFLNGAGVVDPRYLNPAAGVDHHLDFHASRAPVVDQIWRLFEGSPDNRGRHAP</sequence>
<dbReference type="STRING" id="366602.Caul_5062"/>
<dbReference type="OrthoDB" id="7992395at2"/>
<accession>B0T7B8</accession>
<organism evidence="1">
    <name type="scientific">Caulobacter sp. (strain K31)</name>
    <dbReference type="NCBI Taxonomy" id="366602"/>
    <lineage>
        <taxon>Bacteria</taxon>
        <taxon>Pseudomonadati</taxon>
        <taxon>Pseudomonadota</taxon>
        <taxon>Alphaproteobacteria</taxon>
        <taxon>Caulobacterales</taxon>
        <taxon>Caulobacteraceae</taxon>
        <taxon>Caulobacter</taxon>
    </lineage>
</organism>
<protein>
    <submittedName>
        <fullName evidence="1">Uncharacterized protein</fullName>
    </submittedName>
</protein>
<dbReference type="eggNOG" id="ENOG50348PV">
    <property type="taxonomic scope" value="Bacteria"/>
</dbReference>
<name>B0T7B8_CAUSK</name>
<reference evidence="1" key="1">
    <citation type="submission" date="2008-01" db="EMBL/GenBank/DDBJ databases">
        <title>Complete sequence of chromosome of Caulobacter sp. K31.</title>
        <authorList>
            <consortium name="US DOE Joint Genome Institute"/>
            <person name="Copeland A."/>
            <person name="Lucas S."/>
            <person name="Lapidus A."/>
            <person name="Barry K."/>
            <person name="Glavina del Rio T."/>
            <person name="Dalin E."/>
            <person name="Tice H."/>
            <person name="Pitluck S."/>
            <person name="Bruce D."/>
            <person name="Goodwin L."/>
            <person name="Thompson L.S."/>
            <person name="Brettin T."/>
            <person name="Detter J.C."/>
            <person name="Han C."/>
            <person name="Schmutz J."/>
            <person name="Larimer F."/>
            <person name="Land M."/>
            <person name="Hauser L."/>
            <person name="Kyrpides N."/>
            <person name="Kim E."/>
            <person name="Stephens C."/>
            <person name="Richardson P."/>
        </authorList>
    </citation>
    <scope>NUCLEOTIDE SEQUENCE [LARGE SCALE GENOMIC DNA]</scope>
    <source>
        <strain evidence="1">K31</strain>
    </source>
</reference>
<gene>
    <name evidence="1" type="ordered locus">Caul_5062</name>
</gene>
<evidence type="ECO:0000313" key="1">
    <source>
        <dbReference type="EMBL" id="ABZ74182.1"/>
    </source>
</evidence>
<dbReference type="KEGG" id="cak:Caul_5062"/>